<dbReference type="Proteomes" id="UP000294619">
    <property type="component" value="Unassembled WGS sequence"/>
</dbReference>
<name>A0A4R3Y6F9_9PAST</name>
<reference evidence="1 3" key="1">
    <citation type="submission" date="2019-03" db="EMBL/GenBank/DDBJ databases">
        <title>Genomic Encyclopedia of Type Strains, Phase IV (KMG-IV): sequencing the most valuable type-strain genomes for metagenomic binning, comparative biology and taxonomic classification.</title>
        <authorList>
            <person name="Goeker M."/>
        </authorList>
    </citation>
    <scope>NUCLEOTIDE SEQUENCE [LARGE SCALE GENOMIC DNA]</scope>
    <source>
        <strain evidence="1 3">DSM 28140</strain>
    </source>
</reference>
<dbReference type="Pfam" id="PF04391">
    <property type="entry name" value="DUF533"/>
    <property type="match status" value="1"/>
</dbReference>
<dbReference type="AlphaFoldDB" id="A0A4R3Y6F9"/>
<evidence type="ECO:0000313" key="1">
    <source>
        <dbReference type="EMBL" id="TCV85793.1"/>
    </source>
</evidence>
<organism evidence="1 3">
    <name type="scientific">Testudinibacter aquarius</name>
    <dbReference type="NCBI Taxonomy" id="1524974"/>
    <lineage>
        <taxon>Bacteria</taxon>
        <taxon>Pseudomonadati</taxon>
        <taxon>Pseudomonadota</taxon>
        <taxon>Gammaproteobacteria</taxon>
        <taxon>Pasteurellales</taxon>
        <taxon>Pasteurellaceae</taxon>
        <taxon>Testudinibacter</taxon>
    </lineage>
</organism>
<keyword evidence="4" id="KW-1185">Reference proteome</keyword>
<gene>
    <name evidence="1" type="ORF">EDC16_108100</name>
    <name evidence="2" type="ORF">FHQ21_11520</name>
</gene>
<evidence type="ECO:0000313" key="4">
    <source>
        <dbReference type="Proteomes" id="UP000305526"/>
    </source>
</evidence>
<dbReference type="Proteomes" id="UP000305526">
    <property type="component" value="Unassembled WGS sequence"/>
</dbReference>
<dbReference type="EMBL" id="VDGV01000130">
    <property type="protein sequence ID" value="TNG88115.1"/>
    <property type="molecule type" value="Genomic_DNA"/>
</dbReference>
<protein>
    <submittedName>
        <fullName evidence="2">Tellurite resistance TerB family protein</fullName>
    </submittedName>
    <submittedName>
        <fullName evidence="1">Uncharacterized membrane protein YebE (DUF533 family)</fullName>
    </submittedName>
</protein>
<evidence type="ECO:0000313" key="3">
    <source>
        <dbReference type="Proteomes" id="UP000294619"/>
    </source>
</evidence>
<evidence type="ECO:0000313" key="2">
    <source>
        <dbReference type="EMBL" id="TNG88115.1"/>
    </source>
</evidence>
<sequence length="211" mass="22968">MNNLFSQLQSRLGEMMKDENFSKIAKSAAVGGLAGLILGNSGARKGVFKAGSYAALAGAAWLAYQKWLQNKSGSAVQDVQFDPQAQQEAITYANNTLSDNKIMLLTQAMVFAARADGQIDAQEKAQIHKGLEQLGYGENADQLVNQWLNTPLDPQALAEQVNDPQQAAEVYMVSLSVIDPDHFLEQAYMQQLAQALKLPAELKQQLELAAK</sequence>
<dbReference type="CDD" id="cd07178">
    <property type="entry name" value="terB_like_YebE"/>
    <property type="match status" value="1"/>
</dbReference>
<comment type="caution">
    <text evidence="1">The sequence shown here is derived from an EMBL/GenBank/DDBJ whole genome shotgun (WGS) entry which is preliminary data.</text>
</comment>
<dbReference type="EMBL" id="SMCP01000008">
    <property type="protein sequence ID" value="TCV85793.1"/>
    <property type="molecule type" value="Genomic_DNA"/>
</dbReference>
<reference evidence="2 4" key="2">
    <citation type="submission" date="2019-05" db="EMBL/GenBank/DDBJ databases">
        <title>Pasteurellaceae isolates from reptiles.</title>
        <authorList>
            <person name="Bojesen A.M."/>
            <person name="Lund E."/>
        </authorList>
    </citation>
    <scope>NUCLEOTIDE SEQUENCE [LARGE SCALE GENOMIC DNA]</scope>
    <source>
        <strain evidence="2 4">ELNT2x</strain>
    </source>
</reference>
<accession>A0A4R3Y6F9</accession>
<dbReference type="Gene3D" id="1.10.3680.10">
    <property type="entry name" value="TerB-like"/>
    <property type="match status" value="1"/>
</dbReference>
<proteinExistence type="predicted"/>
<dbReference type="RefSeq" id="WP_132967593.1">
    <property type="nucleotide sequence ID" value="NZ_LEKL01000022.1"/>
</dbReference>
<dbReference type="InterPro" id="IPR029024">
    <property type="entry name" value="TerB-like"/>
</dbReference>
<dbReference type="SUPFAM" id="SSF158682">
    <property type="entry name" value="TerB-like"/>
    <property type="match status" value="1"/>
</dbReference>
<dbReference type="InterPro" id="IPR007486">
    <property type="entry name" value="YebE"/>
</dbReference>